<dbReference type="RefSeq" id="WP_143939299.1">
    <property type="nucleotide sequence ID" value="NZ_VKKG01000007.1"/>
</dbReference>
<dbReference type="Proteomes" id="UP000317638">
    <property type="component" value="Unassembled WGS sequence"/>
</dbReference>
<gene>
    <name evidence="1" type="ORF">FOJ82_14925</name>
</gene>
<evidence type="ECO:0000313" key="1">
    <source>
        <dbReference type="EMBL" id="TRY16685.1"/>
    </source>
</evidence>
<evidence type="ECO:0000313" key="2">
    <source>
        <dbReference type="Proteomes" id="UP000317638"/>
    </source>
</evidence>
<comment type="caution">
    <text evidence="1">The sequence shown here is derived from an EMBL/GenBank/DDBJ whole genome shotgun (WGS) entry which is preliminary data.</text>
</comment>
<sequence>MSNKESIEMSRNLRLAFAAIWPPRGGISIKIKAQARAFQQILDAGDIRDLNILTGRQVGECDRYEFRNRSVDVWNRGKLDTAMNIALRYPRIYHMIWAEAKGGQITDLYLRKPLVLDVNAVAWFIFFRLRRVRVWMEIPTFPYDGEQRNAMIKWLDRLARHFLRFGLHRIVTFSDDTEIFGVQTVRIANGVDLDSVPLRPALPRGRAIELSVVSSLQPWHRTERIFDALQSYLLAGGRRVARLNVIGEGPELSKLKALAESSPGLRDRVEFHGSLFEDELEAALKRTDIGVGNLEELGDRGIRAVQTLKHRDFAARGIPFIYGMTDPEFTTTPFAYQVPEGQIELGPIVEWYDSLDNSPEEIRASVAHLDWSQQLRKALGLASDGVL</sequence>
<organism evidence="1 2">
    <name type="scientific">Tessaracoccus rhinocerotis</name>
    <dbReference type="NCBI Taxonomy" id="1689449"/>
    <lineage>
        <taxon>Bacteria</taxon>
        <taxon>Bacillati</taxon>
        <taxon>Actinomycetota</taxon>
        <taxon>Actinomycetes</taxon>
        <taxon>Propionibacteriales</taxon>
        <taxon>Propionibacteriaceae</taxon>
        <taxon>Tessaracoccus</taxon>
    </lineage>
</organism>
<dbReference type="AlphaFoldDB" id="A0A553JW51"/>
<name>A0A553JW51_9ACTN</name>
<dbReference type="Gene3D" id="3.40.50.2000">
    <property type="entry name" value="Glycogen Phosphorylase B"/>
    <property type="match status" value="2"/>
</dbReference>
<keyword evidence="2" id="KW-1185">Reference proteome</keyword>
<reference evidence="1 2" key="1">
    <citation type="submission" date="2019-07" db="EMBL/GenBank/DDBJ databases">
        <authorList>
            <person name="Zhou L.-Y."/>
        </authorList>
    </citation>
    <scope>NUCLEOTIDE SEQUENCE [LARGE SCALE GENOMIC DNA]</scope>
    <source>
        <strain evidence="1 2">YIM 101269</strain>
    </source>
</reference>
<dbReference type="SUPFAM" id="SSF53756">
    <property type="entry name" value="UDP-Glycosyltransferase/glycogen phosphorylase"/>
    <property type="match status" value="1"/>
</dbReference>
<protein>
    <submittedName>
        <fullName evidence="1">Glycosyltransferase family 4 protein</fullName>
    </submittedName>
</protein>
<dbReference type="GO" id="GO:0016740">
    <property type="term" value="F:transferase activity"/>
    <property type="evidence" value="ECO:0007669"/>
    <property type="project" value="UniProtKB-KW"/>
</dbReference>
<accession>A0A553JW51</accession>
<dbReference type="OrthoDB" id="9790710at2"/>
<keyword evidence="1" id="KW-0808">Transferase</keyword>
<proteinExistence type="predicted"/>
<dbReference type="EMBL" id="VKKG01000007">
    <property type="protein sequence ID" value="TRY16685.1"/>
    <property type="molecule type" value="Genomic_DNA"/>
</dbReference>